<keyword evidence="5 7" id="KW-0472">Membrane</keyword>
<sequence>MIIKFGSINNKLVKRLLEHVFYLTIVFMLIPGFLYFEICVVIPSVVPQWTVPHYIHLCSAVFLLLNIVGNMIYGMFTDTSIKGHVLYKYNQKNWTLCTICECLRPHRAWHCDICNTCILKRDHHCTFFACCVGYYNHRYFMLFTMYIFIAMVYSFYFNVKFVAQFLTWNHGLIIAKFVLPIVSVVIDSGSESLYVFLVVINIIVGLFTGFLFFYHFNNILKGKIVHETKHSIKDSHYDKGWRSNLIEVFGSKWYLTWFLPFIHSPLPGNGIEWDIPDNKHK</sequence>
<keyword evidence="2 7" id="KW-0808">Transferase</keyword>
<dbReference type="InterPro" id="IPR001594">
    <property type="entry name" value="Palmitoyltrfase_DHHC"/>
</dbReference>
<gene>
    <name evidence="9" type="ORF">CHILSU_LOCUS8220</name>
</gene>
<dbReference type="PANTHER" id="PTHR12246">
    <property type="entry name" value="PALMITOYLTRANSFERASE ZDHHC16"/>
    <property type="match status" value="1"/>
</dbReference>
<keyword evidence="4 7" id="KW-1133">Transmembrane helix</keyword>
<dbReference type="EC" id="2.3.1.225" evidence="7"/>
<evidence type="ECO:0000313" key="9">
    <source>
        <dbReference type="EMBL" id="CAH0404871.1"/>
    </source>
</evidence>
<proteinExistence type="inferred from homology"/>
<comment type="similarity">
    <text evidence="7">Belongs to the DHHC palmitoyltransferase family.</text>
</comment>
<keyword evidence="6 7" id="KW-0012">Acyltransferase</keyword>
<dbReference type="InterPro" id="IPR039859">
    <property type="entry name" value="PFA4/ZDH16/20/ERF2-like"/>
</dbReference>
<dbReference type="PROSITE" id="PS50216">
    <property type="entry name" value="DHHC"/>
    <property type="match status" value="1"/>
</dbReference>
<evidence type="ECO:0000256" key="1">
    <source>
        <dbReference type="ARBA" id="ARBA00004141"/>
    </source>
</evidence>
<evidence type="ECO:0000256" key="4">
    <source>
        <dbReference type="ARBA" id="ARBA00022989"/>
    </source>
</evidence>
<keyword evidence="3 7" id="KW-0812">Transmembrane</keyword>
<protein>
    <recommendedName>
        <fullName evidence="7">Palmitoyltransferase</fullName>
        <ecNumber evidence="7">2.3.1.225</ecNumber>
    </recommendedName>
</protein>
<dbReference type="Pfam" id="PF01529">
    <property type="entry name" value="DHHC"/>
    <property type="match status" value="1"/>
</dbReference>
<accession>A0ABN8B9Z2</accession>
<keyword evidence="10" id="KW-1185">Reference proteome</keyword>
<feature type="domain" description="Palmitoyltransferase DHHC" evidence="8">
    <location>
        <begin position="92"/>
        <end position="227"/>
    </location>
</feature>
<evidence type="ECO:0000256" key="3">
    <source>
        <dbReference type="ARBA" id="ARBA00022692"/>
    </source>
</evidence>
<comment type="subcellular location">
    <subcellularLocation>
        <location evidence="1">Membrane</location>
        <topology evidence="1">Multi-pass membrane protein</topology>
    </subcellularLocation>
</comment>
<evidence type="ECO:0000259" key="8">
    <source>
        <dbReference type="Pfam" id="PF01529"/>
    </source>
</evidence>
<evidence type="ECO:0000256" key="5">
    <source>
        <dbReference type="ARBA" id="ARBA00023136"/>
    </source>
</evidence>
<organism evidence="9 10">
    <name type="scientific">Chilo suppressalis</name>
    <name type="common">Asiatic rice borer moth</name>
    <dbReference type="NCBI Taxonomy" id="168631"/>
    <lineage>
        <taxon>Eukaryota</taxon>
        <taxon>Metazoa</taxon>
        <taxon>Ecdysozoa</taxon>
        <taxon>Arthropoda</taxon>
        <taxon>Hexapoda</taxon>
        <taxon>Insecta</taxon>
        <taxon>Pterygota</taxon>
        <taxon>Neoptera</taxon>
        <taxon>Endopterygota</taxon>
        <taxon>Lepidoptera</taxon>
        <taxon>Glossata</taxon>
        <taxon>Ditrysia</taxon>
        <taxon>Pyraloidea</taxon>
        <taxon>Crambidae</taxon>
        <taxon>Crambinae</taxon>
        <taxon>Chilo</taxon>
    </lineage>
</organism>
<feature type="transmembrane region" description="Helical" evidence="7">
    <location>
        <begin position="54"/>
        <end position="76"/>
    </location>
</feature>
<feature type="transmembrane region" description="Helical" evidence="7">
    <location>
        <begin position="192"/>
        <end position="214"/>
    </location>
</feature>
<evidence type="ECO:0000313" key="10">
    <source>
        <dbReference type="Proteomes" id="UP001153292"/>
    </source>
</evidence>
<feature type="transmembrane region" description="Helical" evidence="7">
    <location>
        <begin position="20"/>
        <end position="42"/>
    </location>
</feature>
<evidence type="ECO:0000256" key="6">
    <source>
        <dbReference type="ARBA" id="ARBA00023315"/>
    </source>
</evidence>
<comment type="domain">
    <text evidence="7">The DHHC domain is required for palmitoyltransferase activity.</text>
</comment>
<dbReference type="EMBL" id="OU963896">
    <property type="protein sequence ID" value="CAH0404871.1"/>
    <property type="molecule type" value="Genomic_DNA"/>
</dbReference>
<name>A0ABN8B9Z2_CHISP</name>
<reference evidence="9" key="1">
    <citation type="submission" date="2021-12" db="EMBL/GenBank/DDBJ databases">
        <authorList>
            <person name="King R."/>
        </authorList>
    </citation>
    <scope>NUCLEOTIDE SEQUENCE</scope>
</reference>
<feature type="transmembrane region" description="Helical" evidence="7">
    <location>
        <begin position="139"/>
        <end position="159"/>
    </location>
</feature>
<evidence type="ECO:0000256" key="7">
    <source>
        <dbReference type="RuleBase" id="RU079119"/>
    </source>
</evidence>
<comment type="catalytic activity">
    <reaction evidence="7">
        <text>L-cysteinyl-[protein] + hexadecanoyl-CoA = S-hexadecanoyl-L-cysteinyl-[protein] + CoA</text>
        <dbReference type="Rhea" id="RHEA:36683"/>
        <dbReference type="Rhea" id="RHEA-COMP:10131"/>
        <dbReference type="Rhea" id="RHEA-COMP:11032"/>
        <dbReference type="ChEBI" id="CHEBI:29950"/>
        <dbReference type="ChEBI" id="CHEBI:57287"/>
        <dbReference type="ChEBI" id="CHEBI:57379"/>
        <dbReference type="ChEBI" id="CHEBI:74151"/>
        <dbReference type="EC" id="2.3.1.225"/>
    </reaction>
</comment>
<evidence type="ECO:0000256" key="2">
    <source>
        <dbReference type="ARBA" id="ARBA00022679"/>
    </source>
</evidence>
<dbReference type="Proteomes" id="UP001153292">
    <property type="component" value="Chromosome 3"/>
</dbReference>
<feature type="transmembrane region" description="Helical" evidence="7">
    <location>
        <begin position="166"/>
        <end position="186"/>
    </location>
</feature>